<dbReference type="RefSeq" id="WP_345493144.1">
    <property type="nucleotide sequence ID" value="NZ_BAABJM010000001.1"/>
</dbReference>
<comment type="caution">
    <text evidence="4">The sequence shown here is derived from an EMBL/GenBank/DDBJ whole genome shotgun (WGS) entry which is preliminary data.</text>
</comment>
<keyword evidence="2" id="KW-0472">Membrane</keyword>
<gene>
    <name evidence="4" type="ORF">GCM10023318_03000</name>
</gene>
<reference evidence="5" key="1">
    <citation type="journal article" date="2019" name="Int. J. Syst. Evol. Microbiol.">
        <title>The Global Catalogue of Microorganisms (GCM) 10K type strain sequencing project: providing services to taxonomists for standard genome sequencing and annotation.</title>
        <authorList>
            <consortium name="The Broad Institute Genomics Platform"/>
            <consortium name="The Broad Institute Genome Sequencing Center for Infectious Disease"/>
            <person name="Wu L."/>
            <person name="Ma J."/>
        </authorList>
    </citation>
    <scope>NUCLEOTIDE SEQUENCE [LARGE SCALE GENOMIC DNA]</scope>
    <source>
        <strain evidence="5">JCM 18298</strain>
    </source>
</reference>
<feature type="compositionally biased region" description="Basic and acidic residues" evidence="1">
    <location>
        <begin position="341"/>
        <end position="358"/>
    </location>
</feature>
<feature type="transmembrane region" description="Helical" evidence="2">
    <location>
        <begin position="81"/>
        <end position="99"/>
    </location>
</feature>
<feature type="compositionally biased region" description="Low complexity" evidence="1">
    <location>
        <begin position="218"/>
        <end position="228"/>
    </location>
</feature>
<evidence type="ECO:0000313" key="5">
    <source>
        <dbReference type="Proteomes" id="UP001500603"/>
    </source>
</evidence>
<proteinExistence type="predicted"/>
<dbReference type="Pfam" id="PF20177">
    <property type="entry name" value="DUF6542"/>
    <property type="match status" value="1"/>
</dbReference>
<evidence type="ECO:0000256" key="2">
    <source>
        <dbReference type="SAM" id="Phobius"/>
    </source>
</evidence>
<keyword evidence="5" id="KW-1185">Reference proteome</keyword>
<feature type="transmembrane region" description="Helical" evidence="2">
    <location>
        <begin position="21"/>
        <end position="44"/>
    </location>
</feature>
<evidence type="ECO:0000313" key="4">
    <source>
        <dbReference type="EMBL" id="GAA5042557.1"/>
    </source>
</evidence>
<protein>
    <recommendedName>
        <fullName evidence="3">DUF6542 domain-containing protein</fullName>
    </recommendedName>
</protein>
<dbReference type="InterPro" id="IPR046672">
    <property type="entry name" value="DUF6542"/>
</dbReference>
<feature type="domain" description="DUF6542" evidence="3">
    <location>
        <begin position="24"/>
        <end position="145"/>
    </location>
</feature>
<evidence type="ECO:0000259" key="3">
    <source>
        <dbReference type="Pfam" id="PF20177"/>
    </source>
</evidence>
<feature type="compositionally biased region" description="Low complexity" evidence="1">
    <location>
        <begin position="283"/>
        <end position="309"/>
    </location>
</feature>
<feature type="transmembrane region" description="Helical" evidence="2">
    <location>
        <begin position="119"/>
        <end position="142"/>
    </location>
</feature>
<keyword evidence="2" id="KW-1133">Transmembrane helix</keyword>
<organism evidence="4 5">
    <name type="scientific">Nocardia callitridis</name>
    <dbReference type="NCBI Taxonomy" id="648753"/>
    <lineage>
        <taxon>Bacteria</taxon>
        <taxon>Bacillati</taxon>
        <taxon>Actinomycetota</taxon>
        <taxon>Actinomycetes</taxon>
        <taxon>Mycobacteriales</taxon>
        <taxon>Nocardiaceae</taxon>
        <taxon>Nocardia</taxon>
    </lineage>
</organism>
<name>A0ABP9JRY6_9NOCA</name>
<dbReference type="Proteomes" id="UP001500603">
    <property type="component" value="Unassembled WGS sequence"/>
</dbReference>
<dbReference type="EMBL" id="BAABJM010000001">
    <property type="protein sequence ID" value="GAA5042557.1"/>
    <property type="molecule type" value="Genomic_DNA"/>
</dbReference>
<feature type="region of interest" description="Disordered" evidence="1">
    <location>
        <begin position="148"/>
        <end position="358"/>
    </location>
</feature>
<evidence type="ECO:0000256" key="1">
    <source>
        <dbReference type="SAM" id="MobiDB-lite"/>
    </source>
</evidence>
<feature type="transmembrane region" description="Helical" evidence="2">
    <location>
        <begin position="56"/>
        <end position="74"/>
    </location>
</feature>
<accession>A0ABP9JRY6</accession>
<sequence>MAASQRLQSRVPAPQRSIVPTVPGLPVAAAVSIAVVCTILGFSIDLLGGGSDLTGAFATLYVLGCVVAVCVVRYRGLFSTLVLPPLLLFLAVPLAYEWLTGHTSTSIKDILLNLAIPLVNRFPVMMLATMLVLLVGGIRVLMERREKAAAEQSGRPRRSETLSRAAAKRKPERTLGPTKPTSASAARRRPRRSAKESDDFDQDETPARTGRRAAAKVADAPPRVATPARAREGTRTPTRSGSRPPAGAMPRGEGRPPTGAMPRGEGRPPAGAKPRGDGRQPTGAMPRGEGRPPAGAMPRGEGRPPAAARPRADGRQPTGAMPRGEAPRRRNDPPHPQPNVRYRDRDSGRGDRRRPENL</sequence>
<keyword evidence="2" id="KW-0812">Transmembrane</keyword>